<protein>
    <recommendedName>
        <fullName evidence="5">S-adenosylmethionine:tRNA ribosyltransferase-isomerase</fullName>
        <ecNumber evidence="5">2.4.99.17</ecNumber>
    </recommendedName>
    <alternativeName>
        <fullName evidence="5">Queuosine biosynthesis protein QueA</fullName>
    </alternativeName>
</protein>
<keyword evidence="1 5" id="KW-0963">Cytoplasm</keyword>
<proteinExistence type="inferred from homology"/>
<dbReference type="RefSeq" id="WP_119757794.1">
    <property type="nucleotide sequence ID" value="NZ_CP032382.1"/>
</dbReference>
<dbReference type="InterPro" id="IPR003699">
    <property type="entry name" value="QueA"/>
</dbReference>
<evidence type="ECO:0000256" key="5">
    <source>
        <dbReference type="HAMAP-Rule" id="MF_00113"/>
    </source>
</evidence>
<dbReference type="GO" id="GO:0008616">
    <property type="term" value="P:tRNA queuosine(34) biosynthetic process"/>
    <property type="evidence" value="ECO:0007669"/>
    <property type="project" value="UniProtKB-UniRule"/>
</dbReference>
<dbReference type="InterPro" id="IPR042118">
    <property type="entry name" value="QueA_dom1"/>
</dbReference>
<dbReference type="GO" id="GO:0005737">
    <property type="term" value="C:cytoplasm"/>
    <property type="evidence" value="ECO:0007669"/>
    <property type="project" value="UniProtKB-SubCell"/>
</dbReference>
<dbReference type="Gene3D" id="2.40.10.240">
    <property type="entry name" value="QueA-like"/>
    <property type="match status" value="1"/>
</dbReference>
<organism evidence="6 7">
    <name type="scientific">Chryseolinea soli</name>
    <dbReference type="NCBI Taxonomy" id="2321403"/>
    <lineage>
        <taxon>Bacteria</taxon>
        <taxon>Pseudomonadati</taxon>
        <taxon>Bacteroidota</taxon>
        <taxon>Cytophagia</taxon>
        <taxon>Cytophagales</taxon>
        <taxon>Fulvivirgaceae</taxon>
        <taxon>Chryseolinea</taxon>
    </lineage>
</organism>
<dbReference type="PANTHER" id="PTHR30307">
    <property type="entry name" value="S-ADENOSYLMETHIONINE:TRNA RIBOSYLTRANSFERASE-ISOMERASE"/>
    <property type="match status" value="1"/>
</dbReference>
<gene>
    <name evidence="5" type="primary">queA</name>
    <name evidence="6" type="ORF">D4L85_29890</name>
</gene>
<comment type="function">
    <text evidence="5">Transfers and isomerizes the ribose moiety from AdoMet to the 7-aminomethyl group of 7-deazaguanine (preQ1-tRNA) to give epoxyqueuosine (oQ-tRNA).</text>
</comment>
<evidence type="ECO:0000256" key="4">
    <source>
        <dbReference type="ARBA" id="ARBA00022785"/>
    </source>
</evidence>
<dbReference type="OrthoDB" id="9805933at2"/>
<dbReference type="UniPathway" id="UPA00392"/>
<dbReference type="KEGG" id="chk:D4L85_29890"/>
<comment type="pathway">
    <text evidence="5">tRNA modification; tRNA-queuosine biosynthesis.</text>
</comment>
<dbReference type="HAMAP" id="MF_00113">
    <property type="entry name" value="QueA"/>
    <property type="match status" value="1"/>
</dbReference>
<evidence type="ECO:0000313" key="6">
    <source>
        <dbReference type="EMBL" id="AYB34535.1"/>
    </source>
</evidence>
<comment type="subcellular location">
    <subcellularLocation>
        <location evidence="5">Cytoplasm</location>
    </subcellularLocation>
</comment>
<dbReference type="AlphaFoldDB" id="A0A385SX08"/>
<dbReference type="Proteomes" id="UP000266183">
    <property type="component" value="Chromosome"/>
</dbReference>
<dbReference type="Pfam" id="PF02547">
    <property type="entry name" value="Queuosine_synth"/>
    <property type="match status" value="1"/>
</dbReference>
<keyword evidence="7" id="KW-1185">Reference proteome</keyword>
<dbReference type="Gene3D" id="3.40.1780.10">
    <property type="entry name" value="QueA-like"/>
    <property type="match status" value="2"/>
</dbReference>
<keyword evidence="2 5" id="KW-0808">Transferase</keyword>
<keyword evidence="4 5" id="KW-0671">Queuosine biosynthesis</keyword>
<comment type="subunit">
    <text evidence="5">Monomer.</text>
</comment>
<keyword evidence="3 5" id="KW-0949">S-adenosyl-L-methionine</keyword>
<reference evidence="7" key="1">
    <citation type="submission" date="2018-09" db="EMBL/GenBank/DDBJ databases">
        <title>Chryseolinea sp. KIS68-18 isolated from soil.</title>
        <authorList>
            <person name="Weon H.-Y."/>
            <person name="Kwon S.-W."/>
            <person name="Lee S.A."/>
        </authorList>
    </citation>
    <scope>NUCLEOTIDE SEQUENCE [LARGE SCALE GENOMIC DNA]</scope>
    <source>
        <strain evidence="7">KIS68-18</strain>
    </source>
</reference>
<dbReference type="PANTHER" id="PTHR30307:SF0">
    <property type="entry name" value="S-ADENOSYLMETHIONINE:TRNA RIBOSYLTRANSFERASE-ISOMERASE"/>
    <property type="match status" value="1"/>
</dbReference>
<accession>A0A385SX08</accession>
<dbReference type="EC" id="2.4.99.17" evidence="5"/>
<evidence type="ECO:0000313" key="7">
    <source>
        <dbReference type="Proteomes" id="UP000266183"/>
    </source>
</evidence>
<evidence type="ECO:0000256" key="1">
    <source>
        <dbReference type="ARBA" id="ARBA00022490"/>
    </source>
</evidence>
<dbReference type="InterPro" id="IPR036100">
    <property type="entry name" value="QueA_sf"/>
</dbReference>
<sequence>MDISISDYTYTLPPERIAVYPLANRDQSKLLFYDRGVIDHQIFSSLPDLLPADTLLFFNDTKVIPARLHFQKDTGAVIEIFLLHPVLPSPLVMEAMQAHHRCTWQCTLGNLKRWKDEPLFKTFHGITLKATLSDREEGLVEFEWATEHSFAEVVNLAGETPLPPYLHRKPEQADRDRYQTIYSHHEGAVAAPTAGLHFTPAIFEQLKAKGIAHDFVTLHVSAGTFQPVKVENAMEHVMHNEQVVVTRANLDRLLSGRYIVPVGTTSMRTLESLYWYGVKLLKDPRAVFTISQHEAYAAADRWPSRDEALRAVVAYMERNQLDLLTGETSIYIMPGYTFRVCEALITNFHQPGSTLILLVAAFIGADWRKVYDESLANGYRFLSYGDSSLLIPRTEG</sequence>
<comment type="catalytic activity">
    <reaction evidence="5">
        <text>7-aminomethyl-7-carbaguanosine(34) in tRNA + S-adenosyl-L-methionine = epoxyqueuosine(34) in tRNA + adenine + L-methionine + 2 H(+)</text>
        <dbReference type="Rhea" id="RHEA:32155"/>
        <dbReference type="Rhea" id="RHEA-COMP:10342"/>
        <dbReference type="Rhea" id="RHEA-COMP:18582"/>
        <dbReference type="ChEBI" id="CHEBI:15378"/>
        <dbReference type="ChEBI" id="CHEBI:16708"/>
        <dbReference type="ChEBI" id="CHEBI:57844"/>
        <dbReference type="ChEBI" id="CHEBI:59789"/>
        <dbReference type="ChEBI" id="CHEBI:82833"/>
        <dbReference type="ChEBI" id="CHEBI:194443"/>
        <dbReference type="EC" id="2.4.99.17"/>
    </reaction>
</comment>
<dbReference type="InterPro" id="IPR042119">
    <property type="entry name" value="QueA_dom2"/>
</dbReference>
<evidence type="ECO:0000256" key="3">
    <source>
        <dbReference type="ARBA" id="ARBA00022691"/>
    </source>
</evidence>
<keyword evidence="6" id="KW-0413">Isomerase</keyword>
<dbReference type="EMBL" id="CP032382">
    <property type="protein sequence ID" value="AYB34535.1"/>
    <property type="molecule type" value="Genomic_DNA"/>
</dbReference>
<name>A0A385SX08_9BACT</name>
<dbReference type="SUPFAM" id="SSF111337">
    <property type="entry name" value="QueA-like"/>
    <property type="match status" value="1"/>
</dbReference>
<evidence type="ECO:0000256" key="2">
    <source>
        <dbReference type="ARBA" id="ARBA00022679"/>
    </source>
</evidence>
<comment type="similarity">
    <text evidence="5">Belongs to the QueA family.</text>
</comment>
<dbReference type="GO" id="GO:0051075">
    <property type="term" value="F:S-adenosylmethionine:tRNA ribosyltransferase-isomerase activity"/>
    <property type="evidence" value="ECO:0007669"/>
    <property type="project" value="UniProtKB-EC"/>
</dbReference>